<evidence type="ECO:0000313" key="2">
    <source>
        <dbReference type="EMBL" id="AVH43980.1"/>
    </source>
</evidence>
<evidence type="ECO:0000259" key="1">
    <source>
        <dbReference type="PROSITE" id="PS50943"/>
    </source>
</evidence>
<accession>A0A2L2LI15</accession>
<dbReference type="SUPFAM" id="SSF47413">
    <property type="entry name" value="lambda repressor-like DNA-binding domains"/>
    <property type="match status" value="1"/>
</dbReference>
<organism evidence="2 3">
    <name type="scientific">Agrobacterium tumefaciens</name>
    <dbReference type="NCBI Taxonomy" id="358"/>
    <lineage>
        <taxon>Bacteria</taxon>
        <taxon>Pseudomonadati</taxon>
        <taxon>Pseudomonadota</taxon>
        <taxon>Alphaproteobacteria</taxon>
        <taxon>Hyphomicrobiales</taxon>
        <taxon>Rhizobiaceae</taxon>
        <taxon>Rhizobium/Agrobacterium group</taxon>
        <taxon>Agrobacterium</taxon>
        <taxon>Agrobacterium tumefaciens complex</taxon>
    </lineage>
</organism>
<sequence length="84" mass="9359">MKPIEFIRTKVFNQTQASFAKLAGVAQGTVSKWEAGNLAPSQDEMQRIRSAAIRSALQWNGENWQDEWFFVTPKGASAGKKMSP</sequence>
<gene>
    <name evidence="2" type="ORF">At1D1609_39330</name>
</gene>
<name>A0A2L2LI15_AGRTU</name>
<feature type="domain" description="HTH cro/C1-type" evidence="1">
    <location>
        <begin position="15"/>
        <end position="48"/>
    </location>
</feature>
<dbReference type="AlphaFoldDB" id="A0A2L2LI15"/>
<dbReference type="Proteomes" id="UP000237717">
    <property type="component" value="Chromosome II"/>
</dbReference>
<dbReference type="RefSeq" id="WP_104679777.1">
    <property type="nucleotide sequence ID" value="NZ_CP026925.1"/>
</dbReference>
<dbReference type="InterPro" id="IPR001387">
    <property type="entry name" value="Cro/C1-type_HTH"/>
</dbReference>
<dbReference type="Gene3D" id="1.10.260.40">
    <property type="entry name" value="lambda repressor-like DNA-binding domains"/>
    <property type="match status" value="1"/>
</dbReference>
<protein>
    <recommendedName>
        <fullName evidence="1">HTH cro/C1-type domain-containing protein</fullName>
    </recommendedName>
</protein>
<dbReference type="PROSITE" id="PS50943">
    <property type="entry name" value="HTH_CROC1"/>
    <property type="match status" value="1"/>
</dbReference>
<evidence type="ECO:0000313" key="3">
    <source>
        <dbReference type="Proteomes" id="UP000237717"/>
    </source>
</evidence>
<dbReference type="InterPro" id="IPR010982">
    <property type="entry name" value="Lambda_DNA-bd_dom_sf"/>
</dbReference>
<dbReference type="CDD" id="cd00093">
    <property type="entry name" value="HTH_XRE"/>
    <property type="match status" value="1"/>
</dbReference>
<dbReference type="Pfam" id="PF01381">
    <property type="entry name" value="HTH_3"/>
    <property type="match status" value="1"/>
</dbReference>
<dbReference type="EMBL" id="CP026925">
    <property type="protein sequence ID" value="AVH43980.1"/>
    <property type="molecule type" value="Genomic_DNA"/>
</dbReference>
<proteinExistence type="predicted"/>
<reference evidence="2 3" key="1">
    <citation type="submission" date="2018-02" db="EMBL/GenBank/DDBJ databases">
        <title>Complete genome sequence of Agrobacterium tumefaciens 1D1609.</title>
        <authorList>
            <person name="Cho S.-T."/>
            <person name="Haryono M."/>
            <person name="Chang H.-H."/>
            <person name="Santos M.N."/>
            <person name="Lai E.-M."/>
            <person name="Kuo C.-H."/>
        </authorList>
    </citation>
    <scope>NUCLEOTIDE SEQUENCE [LARGE SCALE GENOMIC DNA]</scope>
    <source>
        <strain evidence="2 3">1D1609</strain>
    </source>
</reference>
<dbReference type="GO" id="GO:0003677">
    <property type="term" value="F:DNA binding"/>
    <property type="evidence" value="ECO:0007669"/>
    <property type="project" value="InterPro"/>
</dbReference>